<dbReference type="AlphaFoldDB" id="M0M912"/>
<evidence type="ECO:0000313" key="1">
    <source>
        <dbReference type="EMBL" id="EMA41099.1"/>
    </source>
</evidence>
<sequence length="191" mass="19977">MTDERSADPGTVEIPADVEAVVYDLDGTLVRLAVDWVELEIEIQAVLRESGIEPGDRDAWELLDEAEAAGIPEVGSLIAAAERDGAHASTRLPLADDIDHGLPTAVCSLNCEAACRIALDTHDLGGSIGTVVGRDSVAERKPAPEPLLAAVEGLGARTERTLFVGDSSSDETTADRAGTRFAYVGDGPTTL</sequence>
<dbReference type="InterPro" id="IPR050155">
    <property type="entry name" value="HAD-like_hydrolase_sf"/>
</dbReference>
<dbReference type="GO" id="GO:0006281">
    <property type="term" value="P:DNA repair"/>
    <property type="evidence" value="ECO:0007669"/>
    <property type="project" value="TreeGrafter"/>
</dbReference>
<dbReference type="Proteomes" id="UP000011566">
    <property type="component" value="Unassembled WGS sequence"/>
</dbReference>
<proteinExistence type="predicted"/>
<dbReference type="Pfam" id="PF13419">
    <property type="entry name" value="HAD_2"/>
    <property type="match status" value="1"/>
</dbReference>
<dbReference type="InterPro" id="IPR023198">
    <property type="entry name" value="PGP-like_dom2"/>
</dbReference>
<dbReference type="PATRIC" id="fig|1132509.6.peg.673"/>
<dbReference type="GO" id="GO:0008967">
    <property type="term" value="F:phosphoglycolate phosphatase activity"/>
    <property type="evidence" value="ECO:0007669"/>
    <property type="project" value="TreeGrafter"/>
</dbReference>
<dbReference type="InterPro" id="IPR023214">
    <property type="entry name" value="HAD_sf"/>
</dbReference>
<dbReference type="PANTHER" id="PTHR43434:SF1">
    <property type="entry name" value="PHOSPHOGLYCOLATE PHOSPHATASE"/>
    <property type="match status" value="1"/>
</dbReference>
<dbReference type="InterPro" id="IPR041492">
    <property type="entry name" value="HAD_2"/>
</dbReference>
<name>M0M912_9EURY</name>
<organism evidence="1 2">
    <name type="scientific">Halococcus hamelinensis 100A6</name>
    <dbReference type="NCBI Taxonomy" id="1132509"/>
    <lineage>
        <taxon>Archaea</taxon>
        <taxon>Methanobacteriati</taxon>
        <taxon>Methanobacteriota</taxon>
        <taxon>Stenosarchaea group</taxon>
        <taxon>Halobacteria</taxon>
        <taxon>Halobacteriales</taxon>
        <taxon>Halococcaceae</taxon>
        <taxon>Halococcus</taxon>
    </lineage>
</organism>
<reference evidence="1 2" key="1">
    <citation type="journal article" date="2014" name="PLoS Genet.">
        <title>Phylogenetically driven sequencing of extremely halophilic archaea reveals strategies for static and dynamic osmo-response.</title>
        <authorList>
            <person name="Becker E.A."/>
            <person name="Seitzer P.M."/>
            <person name="Tritt A."/>
            <person name="Larsen D."/>
            <person name="Krusor M."/>
            <person name="Yao A.I."/>
            <person name="Wu D."/>
            <person name="Madern D."/>
            <person name="Eisen J.A."/>
            <person name="Darling A.E."/>
            <person name="Facciotti M.T."/>
        </authorList>
    </citation>
    <scope>NUCLEOTIDE SEQUENCE [LARGE SCALE GENOMIC DNA]</scope>
    <source>
        <strain evidence="1 2">100A6</strain>
    </source>
</reference>
<accession>M0M912</accession>
<protein>
    <submittedName>
        <fullName evidence="1">Phosphoglycolate phosphatase</fullName>
    </submittedName>
</protein>
<dbReference type="Gene3D" id="3.40.50.1000">
    <property type="entry name" value="HAD superfamily/HAD-like"/>
    <property type="match status" value="1"/>
</dbReference>
<keyword evidence="2" id="KW-1185">Reference proteome</keyword>
<dbReference type="EMBL" id="AOMB01000007">
    <property type="protein sequence ID" value="EMA41099.1"/>
    <property type="molecule type" value="Genomic_DNA"/>
</dbReference>
<dbReference type="InterPro" id="IPR036412">
    <property type="entry name" value="HAD-like_sf"/>
</dbReference>
<dbReference type="OrthoDB" id="212720at2157"/>
<dbReference type="Gene3D" id="1.10.150.240">
    <property type="entry name" value="Putative phosphatase, domain 2"/>
    <property type="match status" value="1"/>
</dbReference>
<dbReference type="SUPFAM" id="SSF56784">
    <property type="entry name" value="HAD-like"/>
    <property type="match status" value="1"/>
</dbReference>
<gene>
    <name evidence="1" type="ORF">C447_02842</name>
</gene>
<comment type="caution">
    <text evidence="1">The sequence shown here is derived from an EMBL/GenBank/DDBJ whole genome shotgun (WGS) entry which is preliminary data.</text>
</comment>
<dbReference type="PANTHER" id="PTHR43434">
    <property type="entry name" value="PHOSPHOGLYCOLATE PHOSPHATASE"/>
    <property type="match status" value="1"/>
</dbReference>
<dbReference type="RefSeq" id="WP_007690678.1">
    <property type="nucleotide sequence ID" value="NZ_AJRK01000443.1"/>
</dbReference>
<dbReference type="eggNOG" id="arCOG02296">
    <property type="taxonomic scope" value="Archaea"/>
</dbReference>
<evidence type="ECO:0000313" key="2">
    <source>
        <dbReference type="Proteomes" id="UP000011566"/>
    </source>
</evidence>